<comment type="caution">
    <text evidence="8">The sequence shown here is derived from an EMBL/GenBank/DDBJ whole genome shotgun (WGS) entry which is preliminary data.</text>
</comment>
<keyword evidence="6" id="KW-0812">Transmembrane</keyword>
<keyword evidence="6" id="KW-1133">Transmembrane helix</keyword>
<evidence type="ECO:0000256" key="2">
    <source>
        <dbReference type="ARBA" id="ARBA00022723"/>
    </source>
</evidence>
<dbReference type="EMBL" id="RRYP01013867">
    <property type="protein sequence ID" value="TNV76285.1"/>
    <property type="molecule type" value="Genomic_DNA"/>
</dbReference>
<feature type="domain" description="Iron-binding zinc finger CDGSH type" evidence="7">
    <location>
        <begin position="100"/>
        <end position="137"/>
    </location>
</feature>
<dbReference type="Proteomes" id="UP000785679">
    <property type="component" value="Unassembled WGS sequence"/>
</dbReference>
<organism evidence="8 9">
    <name type="scientific">Halteria grandinella</name>
    <dbReference type="NCBI Taxonomy" id="5974"/>
    <lineage>
        <taxon>Eukaryota</taxon>
        <taxon>Sar</taxon>
        <taxon>Alveolata</taxon>
        <taxon>Ciliophora</taxon>
        <taxon>Intramacronucleata</taxon>
        <taxon>Spirotrichea</taxon>
        <taxon>Stichotrichia</taxon>
        <taxon>Sporadotrichida</taxon>
        <taxon>Halteriidae</taxon>
        <taxon>Halteria</taxon>
    </lineage>
</organism>
<protein>
    <recommendedName>
        <fullName evidence="7">Iron-binding zinc finger CDGSH type domain-containing protein</fullName>
    </recommendedName>
</protein>
<dbReference type="InterPro" id="IPR052950">
    <property type="entry name" value="CISD"/>
</dbReference>
<keyword evidence="1" id="KW-0001">2Fe-2S</keyword>
<accession>A0A8J8NLG4</accession>
<dbReference type="InterPro" id="IPR042216">
    <property type="entry name" value="MitoNEET_CISD"/>
</dbReference>
<evidence type="ECO:0000313" key="9">
    <source>
        <dbReference type="Proteomes" id="UP000785679"/>
    </source>
</evidence>
<keyword evidence="3" id="KW-0408">Iron</keyword>
<keyword evidence="4" id="KW-0411">Iron-sulfur</keyword>
<dbReference type="GO" id="GO:0051537">
    <property type="term" value="F:2 iron, 2 sulfur cluster binding"/>
    <property type="evidence" value="ECO:0007669"/>
    <property type="project" value="UniProtKB-KW"/>
</dbReference>
<evidence type="ECO:0000256" key="4">
    <source>
        <dbReference type="ARBA" id="ARBA00023014"/>
    </source>
</evidence>
<comment type="cofactor">
    <cofactor evidence="5">
        <name>[2Fe-2S] cluster</name>
        <dbReference type="ChEBI" id="CHEBI:190135"/>
    </cofactor>
</comment>
<keyword evidence="9" id="KW-1185">Reference proteome</keyword>
<reference evidence="8" key="1">
    <citation type="submission" date="2019-06" db="EMBL/GenBank/DDBJ databases">
        <authorList>
            <person name="Zheng W."/>
        </authorList>
    </citation>
    <scope>NUCLEOTIDE SEQUENCE</scope>
    <source>
        <strain evidence="8">QDHG01</strain>
    </source>
</reference>
<evidence type="ECO:0000313" key="8">
    <source>
        <dbReference type="EMBL" id="TNV76285.1"/>
    </source>
</evidence>
<dbReference type="GO" id="GO:0005739">
    <property type="term" value="C:mitochondrion"/>
    <property type="evidence" value="ECO:0007669"/>
    <property type="project" value="TreeGrafter"/>
</dbReference>
<evidence type="ECO:0000256" key="6">
    <source>
        <dbReference type="SAM" id="Phobius"/>
    </source>
</evidence>
<dbReference type="GO" id="GO:0046872">
    <property type="term" value="F:metal ion binding"/>
    <property type="evidence" value="ECO:0007669"/>
    <property type="project" value="UniProtKB-KW"/>
</dbReference>
<dbReference type="InterPro" id="IPR018967">
    <property type="entry name" value="FeS-contain_CDGSH-typ"/>
</dbReference>
<dbReference type="SMART" id="SM00704">
    <property type="entry name" value="ZnF_CDGSH"/>
    <property type="match status" value="2"/>
</dbReference>
<feature type="transmembrane region" description="Helical" evidence="6">
    <location>
        <begin position="183"/>
        <end position="201"/>
    </location>
</feature>
<dbReference type="Gene3D" id="3.40.5.90">
    <property type="entry name" value="CDGSH iron-sulfur domain, mitoNEET-type"/>
    <property type="match status" value="2"/>
</dbReference>
<sequence length="205" mass="23867">MNNKVDYLFPGEEYKPKQPNWDRVKNYVNIDPTGCELKAHERDVLQPAPEILKPPTTQRTQISMDDITDFPEQHTVELGESRPYEEGKYRPPSLPTFAGIYPTHTYLHRGKVYDWCSCGHTQNSPFCDGQCKWILTRCRPVSFNVSESGYFKLCNCKMSANAPFCNGTHQQLIRWVHNQHRGFWGLNGVVAFWGCIGYWMFTFYK</sequence>
<evidence type="ECO:0000256" key="3">
    <source>
        <dbReference type="ARBA" id="ARBA00023004"/>
    </source>
</evidence>
<dbReference type="PANTHER" id="PTHR46491">
    <property type="entry name" value="CDGSH IRON SULFUR DOMAIN PROTEIN HOMOLOG"/>
    <property type="match status" value="1"/>
</dbReference>
<dbReference type="OrthoDB" id="298651at2759"/>
<keyword evidence="2" id="KW-0479">Metal-binding</keyword>
<feature type="domain" description="Iron-binding zinc finger CDGSH type" evidence="7">
    <location>
        <begin position="138"/>
        <end position="175"/>
    </location>
</feature>
<gene>
    <name evidence="8" type="ORF">FGO68_gene16533</name>
</gene>
<dbReference type="AlphaFoldDB" id="A0A8J8NLG4"/>
<keyword evidence="6" id="KW-0472">Membrane</keyword>
<evidence type="ECO:0000256" key="1">
    <source>
        <dbReference type="ARBA" id="ARBA00022714"/>
    </source>
</evidence>
<evidence type="ECO:0000259" key="7">
    <source>
        <dbReference type="SMART" id="SM00704"/>
    </source>
</evidence>
<dbReference type="PANTHER" id="PTHR46491:SF3">
    <property type="entry name" value="CDGSH IRON-SULFUR DOMAIN-CONTAINING PROTEIN 3, MITOCHONDRIAL"/>
    <property type="match status" value="1"/>
</dbReference>
<name>A0A8J8NLG4_HALGN</name>
<proteinExistence type="predicted"/>
<evidence type="ECO:0000256" key="5">
    <source>
        <dbReference type="ARBA" id="ARBA00034078"/>
    </source>
</evidence>